<name>A0ABU2R8C7_9ACTN</name>
<comment type="caution">
    <text evidence="1">The sequence shown here is derived from an EMBL/GenBank/DDBJ whole genome shotgun (WGS) entry which is preliminary data.</text>
</comment>
<proteinExistence type="predicted"/>
<dbReference type="EMBL" id="JAVRET010000103">
    <property type="protein sequence ID" value="MDT0412952.1"/>
    <property type="molecule type" value="Genomic_DNA"/>
</dbReference>
<accession>A0ABU2R8C7</accession>
<gene>
    <name evidence="1" type="ORF">RM698_28395</name>
</gene>
<evidence type="ECO:0000313" key="2">
    <source>
        <dbReference type="Proteomes" id="UP001183610"/>
    </source>
</evidence>
<evidence type="ECO:0000313" key="1">
    <source>
        <dbReference type="EMBL" id="MDT0412952.1"/>
    </source>
</evidence>
<sequence length="659" mass="70320">MDPDATSGNFSGIDPDRFKKVITSVEHGHETLRDRALYFKNQLASYGIGQTELQGIAHSASWASDELPMLKRRYHLSLAEGAPGFAGHEGMVRINEALVNSAAVKEAKKAAKRAATLAKKDPKDLSASEFDQLNALLADNRDEYPFAETFAAALGAKGTLLFWDAMANADVPAGYGGKSAFPRGERLGEFQKNLSLTLAAATNSDTPAMRAWKKDMIALGDKPIEVRGHEPSTTSGPAGFVVMSNLMRFGDFDDKFLTDYGTALMKADRRHMENQGKPYHTVWDTGDLVNHVGNDLGNDPFTGYMKALANSPDAATQFFTAKGKDENGKPQSNFTYLFEKRKWPDDSAPGKESVTGLNSMGHALEAATTGHRPGEMATAENLKHSKAQAGLFEDIVSSVSETRGELLDRGFLSDSMANMSAEYLPDLQQAMSGDRMNEGHLYPTPGATAEISEFVAARFLFAVARNPEGFDKLNVAQHVYAAGLMERHIKHPEEYELGAEDTIKVISRETGAFQGLIIGAQRAEADDDAAGAKARSEAWKGHASTWGGSVVGSAAGIATASLTGPGAAVAGDLVGTAAGQTFDGILNGFGDAEDKRIKQVYKNILKQGDAESSAVLTVQESVKAATQDNAVATAVGSDVSQGLDDAQGVIDKIKARGDE</sequence>
<dbReference type="Proteomes" id="UP001183610">
    <property type="component" value="Unassembled WGS sequence"/>
</dbReference>
<dbReference type="RefSeq" id="WP_009067636.1">
    <property type="nucleotide sequence ID" value="NZ_JAVRET010000103.1"/>
</dbReference>
<organism evidence="1 2">
    <name type="scientific">Streptomyces evansiae</name>
    <dbReference type="NCBI Taxonomy" id="3075535"/>
    <lineage>
        <taxon>Bacteria</taxon>
        <taxon>Bacillati</taxon>
        <taxon>Actinomycetota</taxon>
        <taxon>Actinomycetes</taxon>
        <taxon>Kitasatosporales</taxon>
        <taxon>Streptomycetaceae</taxon>
        <taxon>Streptomyces</taxon>
    </lineage>
</organism>
<keyword evidence="2" id="KW-1185">Reference proteome</keyword>
<protein>
    <submittedName>
        <fullName evidence="1">Uncharacterized protein</fullName>
    </submittedName>
</protein>
<reference evidence="2" key="1">
    <citation type="submission" date="2023-07" db="EMBL/GenBank/DDBJ databases">
        <title>30 novel species of actinomycetes from the DSMZ collection.</title>
        <authorList>
            <person name="Nouioui I."/>
        </authorList>
    </citation>
    <scope>NUCLEOTIDE SEQUENCE [LARGE SCALE GENOMIC DNA]</scope>
    <source>
        <strain evidence="2">DSM 41979</strain>
    </source>
</reference>